<feature type="transmembrane region" description="Helical" evidence="1">
    <location>
        <begin position="18"/>
        <end position="39"/>
    </location>
</feature>
<name>A0A8T4IIJ2_9SPHN</name>
<feature type="transmembrane region" description="Helical" evidence="1">
    <location>
        <begin position="151"/>
        <end position="170"/>
    </location>
</feature>
<feature type="transmembrane region" description="Helical" evidence="1">
    <location>
        <begin position="119"/>
        <end position="139"/>
    </location>
</feature>
<keyword evidence="1" id="KW-0472">Membrane</keyword>
<feature type="transmembrane region" description="Helical" evidence="1">
    <location>
        <begin position="176"/>
        <end position="195"/>
    </location>
</feature>
<protein>
    <submittedName>
        <fullName evidence="2">Uncharacterized protein</fullName>
    </submittedName>
</protein>
<proteinExistence type="predicted"/>
<keyword evidence="1" id="KW-0812">Transmembrane</keyword>
<dbReference type="EMBL" id="JAGRQC010000002">
    <property type="protein sequence ID" value="MBR0552129.1"/>
    <property type="molecule type" value="Genomic_DNA"/>
</dbReference>
<dbReference type="RefSeq" id="WP_284053427.1">
    <property type="nucleotide sequence ID" value="NZ_JAGRQC010000002.1"/>
</dbReference>
<keyword evidence="3" id="KW-1185">Reference proteome</keyword>
<reference evidence="2" key="1">
    <citation type="submission" date="2021-04" db="EMBL/GenBank/DDBJ databases">
        <title>Ouciella asimina sp. nov., isolated from the surface seawater in the hydrothermal field of Okinawa Trough.</title>
        <authorList>
            <person name="Shuang W."/>
        </authorList>
    </citation>
    <scope>NUCLEOTIDE SEQUENCE</scope>
    <source>
        <strain evidence="2">LXI357</strain>
    </source>
</reference>
<feature type="transmembrane region" description="Helical" evidence="1">
    <location>
        <begin position="207"/>
        <end position="225"/>
    </location>
</feature>
<evidence type="ECO:0000313" key="3">
    <source>
        <dbReference type="Proteomes" id="UP000676996"/>
    </source>
</evidence>
<gene>
    <name evidence="2" type="ORF">J7S20_06415</name>
</gene>
<sequence>MATRVGGIAGFEARERGFFLAMAIAIAATIASVFLLQFAMGRSSLDSPWWVHVHALSFMAYLALFVTQTLLVYRGSTALHRRLGAVGAAWLGWMVVIGVFTTARAVTMGRVPFFFEPNVFLAMDWTLVAGAAGLAWAGIALRRRTDWHRRLMLCSMIFFMAPAWGRLLPLPLLGSWALWAAFAPLFLYLAVAVLYDWRARGMVHPAYLWGGAVMVALTAMMRPLASTPLFLTLAARLSA</sequence>
<feature type="transmembrane region" description="Helical" evidence="1">
    <location>
        <begin position="85"/>
        <end position="107"/>
    </location>
</feature>
<dbReference type="Proteomes" id="UP000676996">
    <property type="component" value="Unassembled WGS sequence"/>
</dbReference>
<comment type="caution">
    <text evidence="2">The sequence shown here is derived from an EMBL/GenBank/DDBJ whole genome shotgun (WGS) entry which is preliminary data.</text>
</comment>
<organism evidence="2 3">
    <name type="scientific">Stakelama marina</name>
    <dbReference type="NCBI Taxonomy" id="2826939"/>
    <lineage>
        <taxon>Bacteria</taxon>
        <taxon>Pseudomonadati</taxon>
        <taxon>Pseudomonadota</taxon>
        <taxon>Alphaproteobacteria</taxon>
        <taxon>Sphingomonadales</taxon>
        <taxon>Sphingomonadaceae</taxon>
        <taxon>Stakelama</taxon>
    </lineage>
</organism>
<evidence type="ECO:0000313" key="2">
    <source>
        <dbReference type="EMBL" id="MBR0552129.1"/>
    </source>
</evidence>
<feature type="transmembrane region" description="Helical" evidence="1">
    <location>
        <begin position="51"/>
        <end position="73"/>
    </location>
</feature>
<dbReference type="AlphaFoldDB" id="A0A8T4IIJ2"/>
<evidence type="ECO:0000256" key="1">
    <source>
        <dbReference type="SAM" id="Phobius"/>
    </source>
</evidence>
<accession>A0A8T4IIJ2</accession>
<keyword evidence="1" id="KW-1133">Transmembrane helix</keyword>